<dbReference type="AlphaFoldDB" id="W9CFM7"/>
<proteinExistence type="predicted"/>
<feature type="region of interest" description="Disordered" evidence="1">
    <location>
        <begin position="348"/>
        <end position="376"/>
    </location>
</feature>
<dbReference type="EMBL" id="AYSA01000305">
    <property type="protein sequence ID" value="ESZ93574.1"/>
    <property type="molecule type" value="Genomic_DNA"/>
</dbReference>
<dbReference type="OrthoDB" id="3595120at2759"/>
<dbReference type="Proteomes" id="UP000019487">
    <property type="component" value="Unassembled WGS sequence"/>
</dbReference>
<feature type="compositionally biased region" description="Polar residues" evidence="1">
    <location>
        <begin position="204"/>
        <end position="224"/>
    </location>
</feature>
<feature type="compositionally biased region" description="Basic and acidic residues" evidence="1">
    <location>
        <begin position="159"/>
        <end position="184"/>
    </location>
</feature>
<organism evidence="2 3">
    <name type="scientific">Sclerotinia borealis (strain F-4128)</name>
    <dbReference type="NCBI Taxonomy" id="1432307"/>
    <lineage>
        <taxon>Eukaryota</taxon>
        <taxon>Fungi</taxon>
        <taxon>Dikarya</taxon>
        <taxon>Ascomycota</taxon>
        <taxon>Pezizomycotina</taxon>
        <taxon>Leotiomycetes</taxon>
        <taxon>Helotiales</taxon>
        <taxon>Sclerotiniaceae</taxon>
        <taxon>Sclerotinia</taxon>
    </lineage>
</organism>
<evidence type="ECO:0000313" key="2">
    <source>
        <dbReference type="EMBL" id="ESZ93574.1"/>
    </source>
</evidence>
<dbReference type="HOGENOM" id="CLU_713689_0_0_1"/>
<reference evidence="2 3" key="1">
    <citation type="journal article" date="2014" name="Genome Announc.">
        <title>Draft genome sequence of Sclerotinia borealis, a psychrophilic plant pathogenic fungus.</title>
        <authorList>
            <person name="Mardanov A.V."/>
            <person name="Beletsky A.V."/>
            <person name="Kadnikov V.V."/>
            <person name="Ignatov A.N."/>
            <person name="Ravin N.V."/>
        </authorList>
    </citation>
    <scope>NUCLEOTIDE SEQUENCE [LARGE SCALE GENOMIC DNA]</scope>
    <source>
        <strain evidence="3">F-4157</strain>
    </source>
</reference>
<evidence type="ECO:0000256" key="1">
    <source>
        <dbReference type="SAM" id="MobiDB-lite"/>
    </source>
</evidence>
<comment type="caution">
    <text evidence="2">The sequence shown here is derived from an EMBL/GenBank/DDBJ whole genome shotgun (WGS) entry which is preliminary data.</text>
</comment>
<accession>W9CFM7</accession>
<gene>
    <name evidence="2" type="ORF">SBOR_6057</name>
</gene>
<feature type="compositionally biased region" description="Polar residues" evidence="1">
    <location>
        <begin position="316"/>
        <end position="331"/>
    </location>
</feature>
<feature type="compositionally biased region" description="Basic and acidic residues" evidence="1">
    <location>
        <begin position="280"/>
        <end position="304"/>
    </location>
</feature>
<feature type="compositionally biased region" description="Polar residues" evidence="1">
    <location>
        <begin position="363"/>
        <end position="376"/>
    </location>
</feature>
<feature type="region of interest" description="Disordered" evidence="1">
    <location>
        <begin position="144"/>
        <end position="261"/>
    </location>
</feature>
<feature type="compositionally biased region" description="Polar residues" evidence="1">
    <location>
        <begin position="233"/>
        <end position="250"/>
    </location>
</feature>
<dbReference type="STRING" id="1432307.W9CFM7"/>
<feature type="region of interest" description="Disordered" evidence="1">
    <location>
        <begin position="273"/>
        <end position="335"/>
    </location>
</feature>
<protein>
    <submittedName>
        <fullName evidence="2">Uncharacterized protein</fullName>
    </submittedName>
</protein>
<evidence type="ECO:0000313" key="3">
    <source>
        <dbReference type="Proteomes" id="UP000019487"/>
    </source>
</evidence>
<sequence length="399" mass="46038">MSVLHHIPKFNYAGNFTGENQSASRWLRNIKLDLDSSSSELNPMHMYVWAIDVLLEGSAAQWCDSIPAIKRILKNYDTADSSEVKWLERELIKQFPGDIMDTPVERIITRSHLYSLKVVTNLDSATAGLEKVYISQKTKSWTQWSKTPRATQGHRKHQYHDDRQDRRGTSQRAKESGVIDEYHFYNRPRSSASSPKYHNDQYHGSKTVTKTLPVSKTYSSNRAQPNADGKMFSKNTTPRGILKNSPNYVRQPSAYPCDNQEPKRVRYLSVRNSPPLQSHHSVDHHPKHQSQEPRKTPHIHHSESRTYPSDSRPKHQSSQTSYPEVTVIPSSSRHRHWSYVPLSAPRASRYPVQKSTDRERGPSTYQTRSKPSSSTWKTFNSAIDTLEQRRRASSRWFLS</sequence>
<name>W9CFM7_SCLBF</name>
<keyword evidence="3" id="KW-1185">Reference proteome</keyword>